<dbReference type="AlphaFoldDB" id="A0A6G0JYG2"/>
<dbReference type="EMBL" id="QXGC01002578">
    <property type="protein sequence ID" value="KAE9184308.1"/>
    <property type="molecule type" value="Genomic_DNA"/>
</dbReference>
<reference evidence="3 4" key="1">
    <citation type="submission" date="2018-09" db="EMBL/GenBank/DDBJ databases">
        <title>Genomic investigation of the strawberry pathogen Phytophthora fragariae indicates pathogenicity is determined by transcriptional variation in three key races.</title>
        <authorList>
            <person name="Adams T.M."/>
            <person name="Armitage A.D."/>
            <person name="Sobczyk M.K."/>
            <person name="Bates H.J."/>
            <person name="Dunwell J.M."/>
            <person name="Nellist C.F."/>
            <person name="Harrison R.J."/>
        </authorList>
    </citation>
    <scope>NUCLEOTIDE SEQUENCE [LARGE SCALE GENOMIC DNA]</scope>
    <source>
        <strain evidence="2 3">BC-23</strain>
        <strain evidence="1 4">ONT-3</strain>
    </source>
</reference>
<dbReference type="Proteomes" id="UP000488956">
    <property type="component" value="Unassembled WGS sequence"/>
</dbReference>
<evidence type="ECO:0000313" key="1">
    <source>
        <dbReference type="EMBL" id="KAE9071449.1"/>
    </source>
</evidence>
<sequence length="142" mass="15289">MKGGPFGPAISTCGAAFAALGSFLANGGPPSAAHGQGCTDLLTHTHMDRVLSLKGVDITGFVPLIVILSILAKSSNGISDTITDNIADSLRKLHNHRFQLSSRNCGQVQRKLRWCRGLVKITNSIEDRLSIFDDNHTRIDHI</sequence>
<protein>
    <submittedName>
        <fullName evidence="1">Uncharacterized protein</fullName>
    </submittedName>
</protein>
<dbReference type="EMBL" id="QXFX01003067">
    <property type="protein sequence ID" value="KAE9071449.1"/>
    <property type="molecule type" value="Genomic_DNA"/>
</dbReference>
<evidence type="ECO:0000313" key="3">
    <source>
        <dbReference type="Proteomes" id="UP000476176"/>
    </source>
</evidence>
<evidence type="ECO:0000313" key="4">
    <source>
        <dbReference type="Proteomes" id="UP000488956"/>
    </source>
</evidence>
<evidence type="ECO:0000313" key="2">
    <source>
        <dbReference type="EMBL" id="KAE9184308.1"/>
    </source>
</evidence>
<organism evidence="1 4">
    <name type="scientific">Phytophthora fragariae</name>
    <dbReference type="NCBI Taxonomy" id="53985"/>
    <lineage>
        <taxon>Eukaryota</taxon>
        <taxon>Sar</taxon>
        <taxon>Stramenopiles</taxon>
        <taxon>Oomycota</taxon>
        <taxon>Peronosporomycetes</taxon>
        <taxon>Peronosporales</taxon>
        <taxon>Peronosporaceae</taxon>
        <taxon>Phytophthora</taxon>
    </lineage>
</organism>
<proteinExistence type="predicted"/>
<dbReference type="Proteomes" id="UP000476176">
    <property type="component" value="Unassembled WGS sequence"/>
</dbReference>
<name>A0A6G0JYG2_9STRA</name>
<comment type="caution">
    <text evidence="1">The sequence shown here is derived from an EMBL/GenBank/DDBJ whole genome shotgun (WGS) entry which is preliminary data.</text>
</comment>
<gene>
    <name evidence="2" type="ORF">PF004_g23699</name>
    <name evidence="1" type="ORF">PF010_g25867</name>
</gene>
<accession>A0A6G0JYG2</accession>